<dbReference type="AlphaFoldDB" id="M2Q499"/>
<reference evidence="1 2" key="1">
    <citation type="journal article" date="2012" name="Proc. Natl. Acad. Sci. U.S.A.">
        <title>Comparative genomics of Ceriporiopsis subvermispora and Phanerochaete chrysosporium provide insight into selective ligninolysis.</title>
        <authorList>
            <person name="Fernandez-Fueyo E."/>
            <person name="Ruiz-Duenas F.J."/>
            <person name="Ferreira P."/>
            <person name="Floudas D."/>
            <person name="Hibbett D.S."/>
            <person name="Canessa P."/>
            <person name="Larrondo L.F."/>
            <person name="James T.Y."/>
            <person name="Seelenfreund D."/>
            <person name="Lobos S."/>
            <person name="Polanco R."/>
            <person name="Tello M."/>
            <person name="Honda Y."/>
            <person name="Watanabe T."/>
            <person name="Watanabe T."/>
            <person name="Ryu J.S."/>
            <person name="Kubicek C.P."/>
            <person name="Schmoll M."/>
            <person name="Gaskell J."/>
            <person name="Hammel K.E."/>
            <person name="St John F.J."/>
            <person name="Vanden Wymelenberg A."/>
            <person name="Sabat G."/>
            <person name="Splinter BonDurant S."/>
            <person name="Syed K."/>
            <person name="Yadav J.S."/>
            <person name="Doddapaneni H."/>
            <person name="Subramanian V."/>
            <person name="Lavin J.L."/>
            <person name="Oguiza J.A."/>
            <person name="Perez G."/>
            <person name="Pisabarro A.G."/>
            <person name="Ramirez L."/>
            <person name="Santoyo F."/>
            <person name="Master E."/>
            <person name="Coutinho P.M."/>
            <person name="Henrissat B."/>
            <person name="Lombard V."/>
            <person name="Magnuson J.K."/>
            <person name="Kuees U."/>
            <person name="Hori C."/>
            <person name="Igarashi K."/>
            <person name="Samejima M."/>
            <person name="Held B.W."/>
            <person name="Barry K.W."/>
            <person name="LaButti K.M."/>
            <person name="Lapidus A."/>
            <person name="Lindquist E.A."/>
            <person name="Lucas S.M."/>
            <person name="Riley R."/>
            <person name="Salamov A.A."/>
            <person name="Hoffmeister D."/>
            <person name="Schwenk D."/>
            <person name="Hadar Y."/>
            <person name="Yarden O."/>
            <person name="de Vries R.P."/>
            <person name="Wiebenga A."/>
            <person name="Stenlid J."/>
            <person name="Eastwood D."/>
            <person name="Grigoriev I.V."/>
            <person name="Berka R.M."/>
            <person name="Blanchette R.A."/>
            <person name="Kersten P."/>
            <person name="Martinez A.T."/>
            <person name="Vicuna R."/>
            <person name="Cullen D."/>
        </authorList>
    </citation>
    <scope>NUCLEOTIDE SEQUENCE [LARGE SCALE GENOMIC DNA]</scope>
    <source>
        <strain evidence="1 2">B</strain>
    </source>
</reference>
<dbReference type="EMBL" id="KB445817">
    <property type="protein sequence ID" value="EMD31628.1"/>
    <property type="molecule type" value="Genomic_DNA"/>
</dbReference>
<sequence>MKVVSYRRAPTAVMRPSGAGPDVSSLLSAALFWLALALRSVYCSFDIRTSCVLRCQLLQYPLALLQDLYGHALGASPATPGFGHFAYGTGCVIAKRGFARDTIVWT</sequence>
<evidence type="ECO:0000313" key="1">
    <source>
        <dbReference type="EMBL" id="EMD31628.1"/>
    </source>
</evidence>
<keyword evidence="2" id="KW-1185">Reference proteome</keyword>
<dbReference type="HOGENOM" id="CLU_2222952_0_0_1"/>
<gene>
    <name evidence="1" type="ORF">CERSUDRAFT_119666</name>
</gene>
<accession>M2Q499</accession>
<protein>
    <submittedName>
        <fullName evidence="1">Uncharacterized protein</fullName>
    </submittedName>
</protein>
<organism evidence="1 2">
    <name type="scientific">Ceriporiopsis subvermispora (strain B)</name>
    <name type="common">White-rot fungus</name>
    <name type="synonym">Gelatoporia subvermispora</name>
    <dbReference type="NCBI Taxonomy" id="914234"/>
    <lineage>
        <taxon>Eukaryota</taxon>
        <taxon>Fungi</taxon>
        <taxon>Dikarya</taxon>
        <taxon>Basidiomycota</taxon>
        <taxon>Agaricomycotina</taxon>
        <taxon>Agaricomycetes</taxon>
        <taxon>Polyporales</taxon>
        <taxon>Gelatoporiaceae</taxon>
        <taxon>Gelatoporia</taxon>
    </lineage>
</organism>
<proteinExistence type="predicted"/>
<name>M2Q499_CERS8</name>
<evidence type="ECO:0000313" key="2">
    <source>
        <dbReference type="Proteomes" id="UP000016930"/>
    </source>
</evidence>
<dbReference type="Proteomes" id="UP000016930">
    <property type="component" value="Unassembled WGS sequence"/>
</dbReference>